<dbReference type="EMBL" id="LNIX01000053">
    <property type="protein sequence ID" value="OXA37686.1"/>
    <property type="molecule type" value="Genomic_DNA"/>
</dbReference>
<evidence type="ECO:0000313" key="1">
    <source>
        <dbReference type="EMBL" id="OXA37686.1"/>
    </source>
</evidence>
<accession>A0A226D070</accession>
<dbReference type="AlphaFoldDB" id="A0A226D070"/>
<keyword evidence="2" id="KW-1185">Reference proteome</keyword>
<comment type="caution">
    <text evidence="1">The sequence shown here is derived from an EMBL/GenBank/DDBJ whole genome shotgun (WGS) entry which is preliminary data.</text>
</comment>
<sequence length="141" mass="15458">MKPIYVFTLILYFSGQDLCNGEHILCKIGQELCGRRCYNSTILKCLNNSTVESSILCGTNELACGKGLGASCFNPNSKVCYTSKKRATGNTPVELVALCDKNEKACNTLYWLTCYNPELFACLLVTGKDETFGLVETSPTI</sequence>
<reference evidence="1 2" key="1">
    <citation type="submission" date="2015-12" db="EMBL/GenBank/DDBJ databases">
        <title>The genome of Folsomia candida.</title>
        <authorList>
            <person name="Faddeeva A."/>
            <person name="Derks M.F."/>
            <person name="Anvar Y."/>
            <person name="Smit S."/>
            <person name="Van Straalen N."/>
            <person name="Roelofs D."/>
        </authorList>
    </citation>
    <scope>NUCLEOTIDE SEQUENCE [LARGE SCALE GENOMIC DNA]</scope>
    <source>
        <strain evidence="1 2">VU population</strain>
        <tissue evidence="1">Whole body</tissue>
    </source>
</reference>
<evidence type="ECO:0000313" key="2">
    <source>
        <dbReference type="Proteomes" id="UP000198287"/>
    </source>
</evidence>
<organism evidence="1 2">
    <name type="scientific">Folsomia candida</name>
    <name type="common">Springtail</name>
    <dbReference type="NCBI Taxonomy" id="158441"/>
    <lineage>
        <taxon>Eukaryota</taxon>
        <taxon>Metazoa</taxon>
        <taxon>Ecdysozoa</taxon>
        <taxon>Arthropoda</taxon>
        <taxon>Hexapoda</taxon>
        <taxon>Collembola</taxon>
        <taxon>Entomobryomorpha</taxon>
        <taxon>Isotomoidea</taxon>
        <taxon>Isotomidae</taxon>
        <taxon>Proisotominae</taxon>
        <taxon>Folsomia</taxon>
    </lineage>
</organism>
<dbReference type="Proteomes" id="UP000198287">
    <property type="component" value="Unassembled WGS sequence"/>
</dbReference>
<protein>
    <submittedName>
        <fullName evidence="1">Uncharacterized protein</fullName>
    </submittedName>
</protein>
<proteinExistence type="predicted"/>
<gene>
    <name evidence="1" type="ORF">Fcan01_27547</name>
</gene>
<name>A0A226D070_FOLCA</name>